<dbReference type="Gene3D" id="3.40.50.620">
    <property type="entry name" value="HUPs"/>
    <property type="match status" value="1"/>
</dbReference>
<evidence type="ECO:0000259" key="2">
    <source>
        <dbReference type="SMART" id="SM00893"/>
    </source>
</evidence>
<protein>
    <recommendedName>
        <fullName evidence="1">Electron transfer flavoprotein small subunit</fullName>
    </recommendedName>
</protein>
<dbReference type="GO" id="GO:0009055">
    <property type="term" value="F:electron transfer activity"/>
    <property type="evidence" value="ECO:0007669"/>
    <property type="project" value="InterPro"/>
</dbReference>
<feature type="domain" description="Electron transfer flavoprotein alpha/beta-subunit N-terminal" evidence="2">
    <location>
        <begin position="22"/>
        <end position="212"/>
    </location>
</feature>
<evidence type="ECO:0000313" key="4">
    <source>
        <dbReference type="Proteomes" id="UP000679848"/>
    </source>
</evidence>
<dbReference type="Proteomes" id="UP000679848">
    <property type="component" value="Chromosome"/>
</dbReference>
<organism evidence="3 4">
    <name type="scientific">Pusillibacter faecalis</name>
    <dbReference type="NCBI Taxonomy" id="2714358"/>
    <lineage>
        <taxon>Bacteria</taxon>
        <taxon>Bacillati</taxon>
        <taxon>Bacillota</taxon>
        <taxon>Clostridia</taxon>
        <taxon>Eubacteriales</taxon>
        <taxon>Oscillospiraceae</taxon>
        <taxon>Pusillibacter</taxon>
    </lineage>
</organism>
<dbReference type="PIRSF" id="PIRSF000090">
    <property type="entry name" value="Beta-ETF"/>
    <property type="match status" value="1"/>
</dbReference>
<dbReference type="SMART" id="SM00893">
    <property type="entry name" value="ETF"/>
    <property type="match status" value="1"/>
</dbReference>
<dbReference type="Pfam" id="PF01012">
    <property type="entry name" value="ETF"/>
    <property type="match status" value="1"/>
</dbReference>
<keyword evidence="4" id="KW-1185">Reference proteome</keyword>
<reference evidence="3" key="1">
    <citation type="submission" date="2020-09" db="EMBL/GenBank/DDBJ databases">
        <title>New species isolated from human feces.</title>
        <authorList>
            <person name="Kitahara M."/>
            <person name="Shigeno Y."/>
            <person name="Shime M."/>
            <person name="Matsumoto Y."/>
            <person name="Nakamura S."/>
            <person name="Motooka D."/>
            <person name="Fukuoka S."/>
            <person name="Nishikawa H."/>
            <person name="Benno Y."/>
        </authorList>
    </citation>
    <scope>NUCLEOTIDE SEQUENCE</scope>
    <source>
        <strain evidence="3">MM59</strain>
    </source>
</reference>
<gene>
    <name evidence="3" type="primary">etfB_1</name>
    <name evidence="3" type="ORF">MM59RIKEN_04790</name>
</gene>
<name>A0A810Q4Z9_9FIRM</name>
<dbReference type="AlphaFoldDB" id="A0A810Q4Z9"/>
<accession>A0A810Q4Z9</accession>
<dbReference type="CDD" id="cd01714">
    <property type="entry name" value="ETF_beta"/>
    <property type="match status" value="1"/>
</dbReference>
<dbReference type="InterPro" id="IPR033948">
    <property type="entry name" value="ETF_beta_N"/>
</dbReference>
<dbReference type="EMBL" id="AP023420">
    <property type="protein sequence ID" value="BCK83160.1"/>
    <property type="molecule type" value="Genomic_DNA"/>
</dbReference>
<dbReference type="InterPro" id="IPR012255">
    <property type="entry name" value="ETF_b"/>
</dbReference>
<evidence type="ECO:0000256" key="1">
    <source>
        <dbReference type="ARBA" id="ARBA00042002"/>
    </source>
</evidence>
<dbReference type="PANTHER" id="PTHR21294:SF17">
    <property type="entry name" value="PROTEIN FIXA"/>
    <property type="match status" value="1"/>
</dbReference>
<dbReference type="InterPro" id="IPR014730">
    <property type="entry name" value="ETF_a/b_N"/>
</dbReference>
<dbReference type="InterPro" id="IPR014729">
    <property type="entry name" value="Rossmann-like_a/b/a_fold"/>
</dbReference>
<dbReference type="PANTHER" id="PTHR21294">
    <property type="entry name" value="ELECTRON TRANSFER FLAVOPROTEIN BETA-SUBUNIT"/>
    <property type="match status" value="1"/>
</dbReference>
<sequence length="260" mass="27593">MKIAVLIKQVPASNDVAIDPVTHCLIRENTEMAVNPSDLHALTAAIELSRQCGGTVSVFSMGPQEAGKALHTALAMGADEAYLVSDRCFGGGDTLGTAKVLVAALNHTGKYDLVMAGDLSSDGATGQVGHMAAELLGIPCAADSRRIEMDGNTLTVVRPWKNQKVRVRIGLPCMVTVGLGSNQVILPTIRSQMKANRREIPVLTNAELRLNPEEIGKRGAKSLVTDTYARECSQHHAKMLTGSAAEIAAQIKTLVEEVSK</sequence>
<evidence type="ECO:0000313" key="3">
    <source>
        <dbReference type="EMBL" id="BCK83160.1"/>
    </source>
</evidence>
<proteinExistence type="predicted"/>
<dbReference type="KEGG" id="pfaa:MM59RIKEN_04790"/>
<dbReference type="SUPFAM" id="SSF52402">
    <property type="entry name" value="Adenine nucleotide alpha hydrolases-like"/>
    <property type="match status" value="1"/>
</dbReference>